<dbReference type="GO" id="GO:0008234">
    <property type="term" value="F:cysteine-type peptidase activity"/>
    <property type="evidence" value="ECO:0007669"/>
    <property type="project" value="UniProtKB-KW"/>
</dbReference>
<keyword evidence="5" id="KW-0732">Signal</keyword>
<dbReference type="PROSITE" id="PS51935">
    <property type="entry name" value="NLPC_P60"/>
    <property type="match status" value="1"/>
</dbReference>
<dbReference type="PROSITE" id="PS51257">
    <property type="entry name" value="PROKAR_LIPOPROTEIN"/>
    <property type="match status" value="1"/>
</dbReference>
<evidence type="ECO:0000259" key="6">
    <source>
        <dbReference type="PROSITE" id="PS51935"/>
    </source>
</evidence>
<evidence type="ECO:0000256" key="4">
    <source>
        <dbReference type="ARBA" id="ARBA00022807"/>
    </source>
</evidence>
<evidence type="ECO:0000256" key="5">
    <source>
        <dbReference type="SAM" id="SignalP"/>
    </source>
</evidence>
<evidence type="ECO:0000313" key="7">
    <source>
        <dbReference type="EMBL" id="SES69215.1"/>
    </source>
</evidence>
<evidence type="ECO:0000256" key="1">
    <source>
        <dbReference type="ARBA" id="ARBA00007074"/>
    </source>
</evidence>
<dbReference type="Pfam" id="PF00877">
    <property type="entry name" value="NLPC_P60"/>
    <property type="match status" value="1"/>
</dbReference>
<dbReference type="Gene3D" id="3.90.1720.10">
    <property type="entry name" value="endopeptidase domain like (from Nostoc punctiforme)"/>
    <property type="match status" value="1"/>
</dbReference>
<dbReference type="Gene3D" id="2.30.30.40">
    <property type="entry name" value="SH3 Domains"/>
    <property type="match status" value="2"/>
</dbReference>
<feature type="signal peptide" evidence="5">
    <location>
        <begin position="1"/>
        <end position="21"/>
    </location>
</feature>
<dbReference type="AlphaFoldDB" id="A0A1H9YJJ3"/>
<proteinExistence type="inferred from homology"/>
<evidence type="ECO:0000256" key="2">
    <source>
        <dbReference type="ARBA" id="ARBA00022670"/>
    </source>
</evidence>
<accession>A0A1H9YJJ3</accession>
<dbReference type="PANTHER" id="PTHR47053:SF1">
    <property type="entry name" value="MUREIN DD-ENDOPEPTIDASE MEPH-RELATED"/>
    <property type="match status" value="1"/>
</dbReference>
<dbReference type="RefSeq" id="WP_051567961.1">
    <property type="nucleotide sequence ID" value="NZ_FOHT01000001.1"/>
</dbReference>
<gene>
    <name evidence="7" type="ORF">SAMN05444285_101215</name>
</gene>
<evidence type="ECO:0000256" key="3">
    <source>
        <dbReference type="ARBA" id="ARBA00022801"/>
    </source>
</evidence>
<dbReference type="InterPro" id="IPR051202">
    <property type="entry name" value="Peptidase_C40"/>
</dbReference>
<sequence length="395" mass="44359">MKFTHIIFLFFLLMASCTQQQQSSHIEQQVDQLIDQQIKDKRVEYCKVSVSEKDGQTAITGATVSKTTFDALKTFASEKRCDFSVVLLPDDTFSENPWGIVTISVCNIRSNPRHSAEMLTQAILGTPVKVYRKDDGWYLIQTPDRYFGWVDGAAIVVKSNEEMVEWKAYKKVLYKNQYGFAYAEADAKSSIATDLVLDNLLTVADETAGFYKTVLADGREAFVKKDECMGLDSWYNKSVAAKDVLATAQKFMGVPYLWGGTSAKMVDCSGFVKSAYYNYGVILQRDASQQTLYGELVDTQNGYDTLAPGDLVFFGRKATADQLERVTHVGLFLGDQEFVHASGKVRVNSLNPDSEKYTGHYEKGFVRARRIIDNVDGDGIEWVVDNVFFKQVLPE</sequence>
<keyword evidence="4" id="KW-0788">Thiol protease</keyword>
<evidence type="ECO:0000313" key="8">
    <source>
        <dbReference type="Proteomes" id="UP000181981"/>
    </source>
</evidence>
<dbReference type="Pfam" id="PF18348">
    <property type="entry name" value="SH3_16"/>
    <property type="match status" value="1"/>
</dbReference>
<dbReference type="PANTHER" id="PTHR47053">
    <property type="entry name" value="MUREIN DD-ENDOPEPTIDASE MEPH-RELATED"/>
    <property type="match status" value="1"/>
</dbReference>
<feature type="domain" description="NlpC/P60" evidence="6">
    <location>
        <begin position="238"/>
        <end position="372"/>
    </location>
</feature>
<dbReference type="SUPFAM" id="SSF54001">
    <property type="entry name" value="Cysteine proteinases"/>
    <property type="match status" value="1"/>
</dbReference>
<feature type="chain" id="PRO_5010256715" evidence="5">
    <location>
        <begin position="22"/>
        <end position="395"/>
    </location>
</feature>
<protein>
    <submittedName>
        <fullName evidence="7">SH3 domain-containing protein</fullName>
    </submittedName>
</protein>
<dbReference type="GO" id="GO:0006508">
    <property type="term" value="P:proteolysis"/>
    <property type="evidence" value="ECO:0007669"/>
    <property type="project" value="UniProtKB-KW"/>
</dbReference>
<organism evidence="7 8">
    <name type="scientific">Draconibacterium orientale</name>
    <dbReference type="NCBI Taxonomy" id="1168034"/>
    <lineage>
        <taxon>Bacteria</taxon>
        <taxon>Pseudomonadati</taxon>
        <taxon>Bacteroidota</taxon>
        <taxon>Bacteroidia</taxon>
        <taxon>Marinilabiliales</taxon>
        <taxon>Prolixibacteraceae</taxon>
        <taxon>Draconibacterium</taxon>
    </lineage>
</organism>
<comment type="similarity">
    <text evidence="1">Belongs to the peptidase C40 family.</text>
</comment>
<reference evidence="7 8" key="1">
    <citation type="submission" date="2016-10" db="EMBL/GenBank/DDBJ databases">
        <authorList>
            <person name="de Groot N.N."/>
        </authorList>
    </citation>
    <scope>NUCLEOTIDE SEQUENCE [LARGE SCALE GENOMIC DNA]</scope>
    <source>
        <strain evidence="7 8">DSM 25947</strain>
    </source>
</reference>
<dbReference type="InterPro" id="IPR038765">
    <property type="entry name" value="Papain-like_cys_pep_sf"/>
</dbReference>
<dbReference type="EMBL" id="FOHT01000001">
    <property type="protein sequence ID" value="SES69215.1"/>
    <property type="molecule type" value="Genomic_DNA"/>
</dbReference>
<keyword evidence="2" id="KW-0645">Protease</keyword>
<name>A0A1H9YJJ3_9BACT</name>
<dbReference type="OrthoDB" id="9813368at2"/>
<dbReference type="InterPro" id="IPR041382">
    <property type="entry name" value="SH3_16"/>
</dbReference>
<keyword evidence="3" id="KW-0378">Hydrolase</keyword>
<dbReference type="InterPro" id="IPR000064">
    <property type="entry name" value="NLP_P60_dom"/>
</dbReference>
<dbReference type="Proteomes" id="UP000181981">
    <property type="component" value="Unassembled WGS sequence"/>
</dbReference>